<dbReference type="Proteomes" id="UP000094527">
    <property type="component" value="Unassembled WGS sequence"/>
</dbReference>
<feature type="coiled-coil region" evidence="6">
    <location>
        <begin position="1082"/>
        <end position="1172"/>
    </location>
</feature>
<feature type="region of interest" description="Disordered" evidence="7">
    <location>
        <begin position="1175"/>
        <end position="1199"/>
    </location>
</feature>
<feature type="compositionally biased region" description="Low complexity" evidence="7">
    <location>
        <begin position="1741"/>
        <end position="1784"/>
    </location>
</feature>
<evidence type="ECO:0000256" key="2">
    <source>
        <dbReference type="ARBA" id="ARBA00005274"/>
    </source>
</evidence>
<keyword evidence="4 6" id="KW-0175">Coiled coil</keyword>
<dbReference type="OMA" id="HAQQNYE"/>
<comment type="similarity">
    <text evidence="2">Belongs to the TPR family.</text>
</comment>
<feature type="region of interest" description="Disordered" evidence="7">
    <location>
        <begin position="1502"/>
        <end position="1527"/>
    </location>
</feature>
<feature type="coiled-coil region" evidence="6">
    <location>
        <begin position="652"/>
        <end position="686"/>
    </location>
</feature>
<feature type="region of interest" description="Disordered" evidence="7">
    <location>
        <begin position="1832"/>
        <end position="2314"/>
    </location>
</feature>
<feature type="compositionally biased region" description="Polar residues" evidence="7">
    <location>
        <begin position="1507"/>
        <end position="1527"/>
    </location>
</feature>
<evidence type="ECO:0000256" key="6">
    <source>
        <dbReference type="SAM" id="Coils"/>
    </source>
</evidence>
<feature type="compositionally biased region" description="Basic and acidic residues" evidence="7">
    <location>
        <begin position="474"/>
        <end position="483"/>
    </location>
</feature>
<dbReference type="InterPro" id="IPR057974">
    <property type="entry name" value="NUA/TPR/MLP1-2-like_dom"/>
</dbReference>
<feature type="compositionally biased region" description="Acidic residues" evidence="7">
    <location>
        <begin position="2213"/>
        <end position="2225"/>
    </location>
</feature>
<feature type="compositionally biased region" description="Low complexity" evidence="7">
    <location>
        <begin position="1936"/>
        <end position="1956"/>
    </location>
</feature>
<feature type="region of interest" description="Disordered" evidence="7">
    <location>
        <begin position="1"/>
        <end position="21"/>
    </location>
</feature>
<feature type="compositionally biased region" description="Polar residues" evidence="7">
    <location>
        <begin position="1856"/>
        <end position="1876"/>
    </location>
</feature>
<feature type="compositionally biased region" description="Low complexity" evidence="7">
    <location>
        <begin position="2340"/>
        <end position="2361"/>
    </location>
</feature>
<feature type="compositionally biased region" description="Gly residues" evidence="7">
    <location>
        <begin position="2590"/>
        <end position="2599"/>
    </location>
</feature>
<feature type="compositionally biased region" description="Polar residues" evidence="7">
    <location>
        <begin position="2195"/>
        <end position="2205"/>
    </location>
</feature>
<feature type="compositionally biased region" description="Low complexity" evidence="7">
    <location>
        <begin position="2519"/>
        <end position="2540"/>
    </location>
</feature>
<dbReference type="PANTHER" id="PTHR18898:SF2">
    <property type="entry name" value="NUCLEOPROTEIN TPR"/>
    <property type="match status" value="1"/>
</dbReference>
<feature type="compositionally biased region" description="Low complexity" evidence="7">
    <location>
        <begin position="1913"/>
        <end position="1926"/>
    </location>
</feature>
<feature type="region of interest" description="Disordered" evidence="7">
    <location>
        <begin position="474"/>
        <end position="494"/>
    </location>
</feature>
<dbReference type="GO" id="GO:0017056">
    <property type="term" value="F:structural constituent of nuclear pore"/>
    <property type="evidence" value="ECO:0007669"/>
    <property type="project" value="TreeGrafter"/>
</dbReference>
<dbReference type="InterPro" id="IPR057577">
    <property type="entry name" value="Nucleoprot-TPR/MLP1_dom"/>
</dbReference>
<feature type="compositionally biased region" description="Low complexity" evidence="7">
    <location>
        <begin position="2236"/>
        <end position="2247"/>
    </location>
</feature>
<dbReference type="GO" id="GO:0005643">
    <property type="term" value="C:nuclear pore"/>
    <property type="evidence" value="ECO:0007669"/>
    <property type="project" value="TreeGrafter"/>
</dbReference>
<dbReference type="GO" id="GO:0006406">
    <property type="term" value="P:mRNA export from nucleus"/>
    <property type="evidence" value="ECO:0007669"/>
    <property type="project" value="TreeGrafter"/>
</dbReference>
<feature type="compositionally biased region" description="Low complexity" evidence="7">
    <location>
        <begin position="2276"/>
        <end position="2289"/>
    </location>
</feature>
<feature type="compositionally biased region" description="Acidic residues" evidence="7">
    <location>
        <begin position="2091"/>
        <end position="2138"/>
    </location>
</feature>
<evidence type="ECO:0000259" key="8">
    <source>
        <dbReference type="Pfam" id="PF07926"/>
    </source>
</evidence>
<protein>
    <recommendedName>
        <fullName evidence="3">Nucleoprotein TPR</fullName>
    </recommendedName>
</protein>
<feature type="compositionally biased region" description="Polar residues" evidence="7">
    <location>
        <begin position="2075"/>
        <end position="2085"/>
    </location>
</feature>
<sequence length="2672" mass="296549">MEVEENVPPPGGEGVDDPQPASITEVLTDEELATLPENIRGKLDGWTAEIARNVKSVVTEKDSQISRLSAANEELVSRNDVLKNEVAEARKNLDETGDRYRAAVTNLARVEETIIGYQKQISESQINANVAIREKDELVMVVDKRNEEVERLTESMKSLSDQLQAATVAKIEALCKIDELTGKDMELEYKGKELEREKEWVGKQVQMLNDELEKKNSEIIATQREFSIKHLHLQTELSEKNEQIKISELQLANCQKANEAQEKHIEHLITKLKDSEDIETKMQENYRQELSAQRKIADLYKESSEEASKKVEELEDAVSSLQDLLKNATSKYGELETKFAKVGKSFQDEIAEKHEQIAKIQKELENANKLIESFQSKGLTNEMIQSLSPAAAAATNMLKNSKSLTQIYSEYHDLCDEVIIKKQEINKLNQMVKELLQEIETQGPELEREKLKNQTNLEKLEIMQNQLDLALRDSEKSKAETSHANRSLGAMERENNRLRSQLNDLAMQVRSLLKETEVQRGNYSAVASRSVTSGVAEVPDIETSAQQVVSDRLVTFRNIEELQMQNQRLLAVVRELTESQEKATREAHETQLQLIKDSFQEAMRELEVLREKRMTQDKLLQSAIHQRDALAELMKQPKSPIKVPDPSAAGKLAEIQRQYEALQAAHKSVQEEFDTYKKERAEHEKIAVEQVEKLRDDVMKMRTDNAKLGSQVEYNNERAKIYNANLETYKKNINVLEERNKKYSATTLKLEQSIEMLKSELSGAQNKLARTEVALNSMTQERNSLRDTNARLQAERDILKRDQNTQQMLRLNLQEIKNGLNMSNSALKTKMENEIETLRRDNTILQRKVSTETERFKEAVFSWESANKELIHRLRNDQDSLQVTKEELENSKATIARLNGEIEDLQSQVKVLSNTTLDTVNASEDQPVTIPALERQIKDLKTQLRDAKIENETMTQHLAVSRQSAEEYRTLCGSIEGQISIVSDTSKQLTEELQQRLEGKDEIIRDIQARLSTSERETASLKDEKDTIVRDFEAKSIALEEEICRMRRDLQAANTKLQTAFEENVQVKSDLQKQTLVYQDIQEKYEKELASHSADVNTLNEMKNELEAVRLKIIDEEQARRNAENQLNQALNDWTSKGNAMKAEMSNLQENKDELEKLNNSLQDQIINLTTRLEAASKPAGESGDDASGSVEAEGQQKSSEEWLQLIRYMRREKEIAKTKTEMAEATSSRYENQIIHLQKQIEDLKRELSELQDTSHVSIITSAKQADLLRKVETLSALTDSNRMLREEKDAAVKELEELKQKVAVLDVEIGPLREKSSELEGRCEALLNENTALKQDIGRWRTRAASLLEKSNKVNPEEMKRLQTETDNLTKQVQAVQEVNRKQQLEITRNLLQVKQLQQQTLALQSTNQALQNEKKILTDEHKKVADEKEKLRAEAQTLRLEVSSLKNSQVAKDENIERANKEIENVNKLLEEQKNTVKAVKSIARKYKKQYEDLLKEQEGFPKQGQQEGSSAENVNIGDSSTVTEAQREEIAKYEAQVKQLQEEIETMKRESDTVKTDRGTADERMRAVIKTLREKLSVATAEKADVESKLNEYEAKNISMKNREEENNVRFAALKSQYEGRLVRLEKENKELKATATGNAPEFAALQQENDDLKKEQEMMKQRVAALENRFKLQSQTSKVASPEKVLPVEKAKANIRPIAGPSPKQAAVARPPLTASIRPISMPRKATVSVSAMPTQNSQASSSNIQSVSPVVAPVSQAQVSTSTPDQSSSAPESSPQQQMHQSLAVNASNVPISSAGRQAAAVQPTVTVAPVAVGLGVVGSNNSVSTPASGVSGIGGPQQQQGSSGSSSGAANDTQAAHQDPSTSSATQIMEESEMGDSSEQVSSSEGSTHQNILSVAPLRSKQHDAQQSSSSSSSIQHQPQPGPSTKKQTSTFSEEPSPSSSTLRPTQSTNKRSREDPHHSHHDDEEDLLNEPDTKRTRVMGSIVDREAEALGQQESSNDQMIEEEEEEEDEQEADQGSSAADDAQVQLSDTTTKESNVRPSGRGNDGHDSDSDVIIIDSEDDDGEVGRTSSKASTSRVMKQLPVEEEEADDVDEEDEEVGDEEEQDDEEDLMEEEDDVDEDDEDHGDDDDGQEGKKMDEEDYDDVEDQEGREAESLEHDDNEIQEVDNSHDDDQDILDSNDSNLNPMDFSSQDQSNQQHELREAEQSIDDEGLEDGELVPEPIVSAPVAGTSSSLTASGSPIRPPREFNTRPQSISTPMRVTPAGRGSLPPQLGRQQPQLTPSFSSGQYADDADDSIVPSTPTLFVPRRSDGFAEAVSSPQIQPGGRFTFSSVAVSATESSSSGAHAGTSASSSGNVLDDTRLDFLGYDEGGGSGTTGRSVPSTPLQVSPPVEGLELAAEMAADDDAAQEEALSAAIIVDVHPTSSSIASISGSDVPAITVTSAMESSSRMSFQPPQEGTSKGTLDPARLAAMGSQQRTSTQSEVSNVTSSDEDKVLVAGTSSSSNTGSMQRPSTSSRAASPTPSSNTSNPPTEQKEPLPQPQHHHHHHQQQQGGRTRPTPIVWDQPSSSSSANPTSRPARGGMMGGRGGGTMAVRHMIQPDQGHIMPPMLRGGYRPMMMMRGQNQSARRSRPHSRGGPSGGVGPGNPGPGPGSVGGRMPFQKPY</sequence>
<dbReference type="InterPro" id="IPR012929">
    <property type="entry name" value="Nucleoprot-TPR/MLP1-2_dom"/>
</dbReference>
<feature type="compositionally biased region" description="Polar residues" evidence="7">
    <location>
        <begin position="2507"/>
        <end position="2518"/>
    </location>
</feature>
<keyword evidence="5" id="KW-0539">Nucleus</keyword>
<keyword evidence="12" id="KW-1185">Reference proteome</keyword>
<feature type="compositionally biased region" description="Polar residues" evidence="7">
    <location>
        <begin position="2481"/>
        <end position="2497"/>
    </location>
</feature>
<feature type="region of interest" description="Disordered" evidence="7">
    <location>
        <begin position="2450"/>
        <end position="2672"/>
    </location>
</feature>
<evidence type="ECO:0000256" key="3">
    <source>
        <dbReference type="ARBA" id="ARBA00019789"/>
    </source>
</evidence>
<comment type="caution">
    <text evidence="11">The sequence shown here is derived from an EMBL/GenBank/DDBJ whole genome shotgun (WGS) entry which is preliminary data.</text>
</comment>
<evidence type="ECO:0000313" key="11">
    <source>
        <dbReference type="EMBL" id="ODN06320.1"/>
    </source>
</evidence>
<feature type="coiled-coil region" evidence="6">
    <location>
        <begin position="65"/>
        <end position="99"/>
    </location>
</feature>
<feature type="compositionally biased region" description="Low complexity" evidence="7">
    <location>
        <begin position="2614"/>
        <end position="2630"/>
    </location>
</feature>
<dbReference type="Pfam" id="PF25481">
    <property type="entry name" value="Nucleoprot-TPR"/>
    <property type="match status" value="1"/>
</dbReference>
<evidence type="ECO:0000313" key="12">
    <source>
        <dbReference type="Proteomes" id="UP000094527"/>
    </source>
</evidence>
<feature type="coiled-coil region" evidence="6">
    <location>
        <begin position="142"/>
        <end position="169"/>
    </location>
</feature>
<feature type="coiled-coil region" evidence="6">
    <location>
        <begin position="297"/>
        <end position="377"/>
    </location>
</feature>
<dbReference type="EMBL" id="LJIJ01000007">
    <property type="protein sequence ID" value="ODN06320.1"/>
    <property type="molecule type" value="Genomic_DNA"/>
</dbReference>
<dbReference type="PANTHER" id="PTHR18898">
    <property type="entry name" value="NUCLEOPROTEIN TPR-RELATED"/>
    <property type="match status" value="1"/>
</dbReference>
<accession>A0A1D2NM21</accession>
<name>A0A1D2NM21_ORCCI</name>
<feature type="coiled-coil region" evidence="6">
    <location>
        <begin position="205"/>
        <end position="257"/>
    </location>
</feature>
<feature type="coiled-coil region" evidence="6">
    <location>
        <begin position="990"/>
        <end position="1024"/>
    </location>
</feature>
<feature type="compositionally biased region" description="Basic and acidic residues" evidence="7">
    <location>
        <begin position="2155"/>
        <end position="2165"/>
    </location>
</feature>
<feature type="compositionally biased region" description="Polar residues" evidence="7">
    <location>
        <begin position="2257"/>
        <end position="2266"/>
    </location>
</feature>
<feature type="compositionally biased region" description="Gly residues" evidence="7">
    <location>
        <begin position="2645"/>
        <end position="2663"/>
    </location>
</feature>
<dbReference type="GO" id="GO:0034399">
    <property type="term" value="C:nuclear periphery"/>
    <property type="evidence" value="ECO:0007669"/>
    <property type="project" value="UniProtKB-ARBA"/>
</dbReference>
<dbReference type="OrthoDB" id="343070at2759"/>
<comment type="subcellular location">
    <subcellularLocation>
        <location evidence="1">Nucleus</location>
    </subcellularLocation>
</comment>
<feature type="compositionally biased region" description="Low complexity" evidence="7">
    <location>
        <begin position="1832"/>
        <end position="1855"/>
    </location>
</feature>
<evidence type="ECO:0000259" key="10">
    <source>
        <dbReference type="Pfam" id="PF25785"/>
    </source>
</evidence>
<feature type="compositionally biased region" description="Basic and acidic residues" evidence="7">
    <location>
        <begin position="1959"/>
        <end position="1970"/>
    </location>
</feature>
<evidence type="ECO:0000256" key="5">
    <source>
        <dbReference type="ARBA" id="ARBA00023242"/>
    </source>
</evidence>
<feature type="region of interest" description="Disordered" evidence="7">
    <location>
        <begin position="1701"/>
        <end position="1788"/>
    </location>
</feature>
<evidence type="ECO:0000259" key="9">
    <source>
        <dbReference type="Pfam" id="PF25481"/>
    </source>
</evidence>
<feature type="domain" description="NUA/TPR/MLP1-2-like" evidence="10">
    <location>
        <begin position="481"/>
        <end position="583"/>
    </location>
</feature>
<feature type="compositionally biased region" description="Low complexity" evidence="7">
    <location>
        <begin position="2022"/>
        <end position="2034"/>
    </location>
</feature>
<organism evidence="11 12">
    <name type="scientific">Orchesella cincta</name>
    <name type="common">Springtail</name>
    <name type="synonym">Podura cincta</name>
    <dbReference type="NCBI Taxonomy" id="48709"/>
    <lineage>
        <taxon>Eukaryota</taxon>
        <taxon>Metazoa</taxon>
        <taxon>Ecdysozoa</taxon>
        <taxon>Arthropoda</taxon>
        <taxon>Hexapoda</taxon>
        <taxon>Collembola</taxon>
        <taxon>Entomobryomorpha</taxon>
        <taxon>Entomobryoidea</taxon>
        <taxon>Orchesellidae</taxon>
        <taxon>Orchesellinae</taxon>
        <taxon>Orchesella</taxon>
    </lineage>
</organism>
<reference evidence="11 12" key="1">
    <citation type="journal article" date="2016" name="Genome Biol. Evol.">
        <title>Gene Family Evolution Reflects Adaptation to Soil Environmental Stressors in the Genome of the Collembolan Orchesella cincta.</title>
        <authorList>
            <person name="Faddeeva-Vakhrusheva A."/>
            <person name="Derks M.F."/>
            <person name="Anvar S.Y."/>
            <person name="Agamennone V."/>
            <person name="Suring W."/>
            <person name="Smit S."/>
            <person name="van Straalen N.M."/>
            <person name="Roelofs D."/>
        </authorList>
    </citation>
    <scope>NUCLEOTIDE SEQUENCE [LARGE SCALE GENOMIC DNA]</scope>
    <source>
        <tissue evidence="11">Mixed pool</tissue>
    </source>
</reference>
<feature type="region of interest" description="Disordered" evidence="7">
    <location>
        <begin position="2340"/>
        <end position="2396"/>
    </location>
</feature>
<dbReference type="GO" id="GO:1901673">
    <property type="term" value="P:regulation of mitotic spindle assembly"/>
    <property type="evidence" value="ECO:0007669"/>
    <property type="project" value="TreeGrafter"/>
</dbReference>
<feature type="domain" description="Nucleoprotein TPR/MPL1" evidence="9">
    <location>
        <begin position="184"/>
        <end position="259"/>
    </location>
</feature>
<feature type="domain" description="Nucleoprotein TPR/MLP1-2" evidence="8">
    <location>
        <begin position="1042"/>
        <end position="1166"/>
    </location>
</feature>
<evidence type="ECO:0000256" key="1">
    <source>
        <dbReference type="ARBA" id="ARBA00004123"/>
    </source>
</evidence>
<proteinExistence type="inferred from homology"/>
<dbReference type="Pfam" id="PF07926">
    <property type="entry name" value="TPR_MLP1_2"/>
    <property type="match status" value="1"/>
</dbReference>
<feature type="compositionally biased region" description="Acidic residues" evidence="7">
    <location>
        <begin position="2008"/>
        <end position="2021"/>
    </location>
</feature>
<feature type="coiled-coil region" evidence="6">
    <location>
        <begin position="719"/>
        <end position="802"/>
    </location>
</feature>
<feature type="coiled-coil region" evidence="6">
    <location>
        <begin position="1228"/>
        <end position="1500"/>
    </location>
</feature>
<feature type="coiled-coil region" evidence="6">
    <location>
        <begin position="1527"/>
        <end position="1674"/>
    </location>
</feature>
<feature type="coiled-coil region" evidence="6">
    <location>
        <begin position="828"/>
        <end position="957"/>
    </location>
</feature>
<gene>
    <name evidence="11" type="ORF">Ocin01_00364</name>
</gene>
<feature type="compositionally biased region" description="Acidic residues" evidence="7">
    <location>
        <begin position="2166"/>
        <end position="2185"/>
    </location>
</feature>
<evidence type="ECO:0000256" key="7">
    <source>
        <dbReference type="SAM" id="MobiDB-lite"/>
    </source>
</evidence>
<dbReference type="GO" id="GO:0006606">
    <property type="term" value="P:protein import into nucleus"/>
    <property type="evidence" value="ECO:0007669"/>
    <property type="project" value="InterPro"/>
</dbReference>
<dbReference type="Pfam" id="PF25785">
    <property type="entry name" value="TPR"/>
    <property type="match status" value="1"/>
</dbReference>
<feature type="compositionally biased region" description="Low complexity" evidence="7">
    <location>
        <begin position="1884"/>
        <end position="1894"/>
    </location>
</feature>
<feature type="coiled-coil region" evidence="6">
    <location>
        <begin position="559"/>
        <end position="612"/>
    </location>
</feature>
<feature type="compositionally biased region" description="Polar residues" evidence="7">
    <location>
        <begin position="2450"/>
        <end position="2470"/>
    </location>
</feature>
<evidence type="ECO:0000256" key="4">
    <source>
        <dbReference type="ARBA" id="ARBA00023054"/>
    </source>
</evidence>
<dbReference type="STRING" id="48709.A0A1D2NM21"/>